<keyword evidence="1" id="KW-0732">Signal</keyword>
<evidence type="ECO:0008006" key="4">
    <source>
        <dbReference type="Google" id="ProtNLM"/>
    </source>
</evidence>
<evidence type="ECO:0000256" key="1">
    <source>
        <dbReference type="SAM" id="SignalP"/>
    </source>
</evidence>
<evidence type="ECO:0000313" key="3">
    <source>
        <dbReference type="Proteomes" id="UP000183200"/>
    </source>
</evidence>
<dbReference type="EMBL" id="FNGY01000006">
    <property type="protein sequence ID" value="SDN17748.1"/>
    <property type="molecule type" value="Genomic_DNA"/>
</dbReference>
<protein>
    <recommendedName>
        <fullName evidence="4">Outer membrane protein beta-barrel domain-containing protein</fullName>
    </recommendedName>
</protein>
<feature type="chain" id="PRO_5010310824" description="Outer membrane protein beta-barrel domain-containing protein" evidence="1">
    <location>
        <begin position="20"/>
        <end position="280"/>
    </location>
</feature>
<proteinExistence type="predicted"/>
<evidence type="ECO:0000313" key="2">
    <source>
        <dbReference type="EMBL" id="SDN17748.1"/>
    </source>
</evidence>
<name>A0A1G9Z834_9SPHI</name>
<gene>
    <name evidence="2" type="ORF">SAMN05421820_106390</name>
</gene>
<dbReference type="RefSeq" id="WP_074609764.1">
    <property type="nucleotide sequence ID" value="NZ_FNGY01000006.1"/>
</dbReference>
<sequence>MKFLLIPALICLLSIQVRAQQDSSKKTTLTLAALYNSNVSYYGQVTDEKLPYILTNATLRFPMGLHLSAGAYKLLNYGSGISETDLGLGYDYDFNDKWTAGIAYSRSFFPENSPLLQASNENNVNLSTSYLWPWFKTDFSADYAFGKQSDVFLSLSNSKEISLGSLFNEKNTIYIEPAIELIAGTKHFYETYTIEKGKRDQAKGKGKPVVPPGKPGIPETTTVASNSFNLLSYNFKLPLSLSRANYIAEINYQLSVLGPGAAPELKRQQSFFGLAFYYQF</sequence>
<organism evidence="2 3">
    <name type="scientific">Pedobacter steynii</name>
    <dbReference type="NCBI Taxonomy" id="430522"/>
    <lineage>
        <taxon>Bacteria</taxon>
        <taxon>Pseudomonadati</taxon>
        <taxon>Bacteroidota</taxon>
        <taxon>Sphingobacteriia</taxon>
        <taxon>Sphingobacteriales</taxon>
        <taxon>Sphingobacteriaceae</taxon>
        <taxon>Pedobacter</taxon>
    </lineage>
</organism>
<accession>A0A1G9Z834</accession>
<dbReference type="STRING" id="430522.BFS30_15505"/>
<keyword evidence="3" id="KW-1185">Reference proteome</keyword>
<reference evidence="3" key="1">
    <citation type="submission" date="2016-10" db="EMBL/GenBank/DDBJ databases">
        <authorList>
            <person name="Varghese N."/>
            <person name="Submissions S."/>
        </authorList>
    </citation>
    <scope>NUCLEOTIDE SEQUENCE [LARGE SCALE GENOMIC DNA]</scope>
    <source>
        <strain evidence="3">DSM 19110</strain>
    </source>
</reference>
<dbReference type="OrthoDB" id="835191at2"/>
<dbReference type="Proteomes" id="UP000183200">
    <property type="component" value="Unassembled WGS sequence"/>
</dbReference>
<dbReference type="AlphaFoldDB" id="A0A1G9Z834"/>
<feature type="signal peptide" evidence="1">
    <location>
        <begin position="1"/>
        <end position="19"/>
    </location>
</feature>